<feature type="transmembrane region" description="Helical" evidence="9">
    <location>
        <begin position="134"/>
        <end position="155"/>
    </location>
</feature>
<dbReference type="Pfam" id="PF04290">
    <property type="entry name" value="DctQ"/>
    <property type="match status" value="1"/>
</dbReference>
<organism evidence="11 12">
    <name type="scientific">Natribacillus halophilus</name>
    <dbReference type="NCBI Taxonomy" id="549003"/>
    <lineage>
        <taxon>Bacteria</taxon>
        <taxon>Bacillati</taxon>
        <taxon>Bacillota</taxon>
        <taxon>Bacilli</taxon>
        <taxon>Bacillales</taxon>
        <taxon>Bacillaceae</taxon>
        <taxon>Natribacillus</taxon>
    </lineage>
</organism>
<evidence type="ECO:0000256" key="4">
    <source>
        <dbReference type="ARBA" id="ARBA00022519"/>
    </source>
</evidence>
<comment type="similarity">
    <text evidence="8">Belongs to the TRAP transporter small permease family.</text>
</comment>
<evidence type="ECO:0000313" key="11">
    <source>
        <dbReference type="EMBL" id="SDI68326.1"/>
    </source>
</evidence>
<dbReference type="PANTHER" id="PTHR35011:SF11">
    <property type="entry name" value="TRAP TRANSPORTER SMALL PERMEASE PROTEIN"/>
    <property type="match status" value="1"/>
</dbReference>
<dbReference type="GO" id="GO:0022857">
    <property type="term" value="F:transmembrane transporter activity"/>
    <property type="evidence" value="ECO:0007669"/>
    <property type="project" value="TreeGrafter"/>
</dbReference>
<dbReference type="AlphaFoldDB" id="A0A1G8MKC4"/>
<dbReference type="RefSeq" id="WP_218126179.1">
    <property type="nucleotide sequence ID" value="NZ_FNEN01000004.1"/>
</dbReference>
<keyword evidence="3" id="KW-1003">Cell membrane</keyword>
<evidence type="ECO:0000256" key="9">
    <source>
        <dbReference type="SAM" id="Phobius"/>
    </source>
</evidence>
<name>A0A1G8MKC4_9BACI</name>
<proteinExistence type="inferred from homology"/>
<evidence type="ECO:0000259" key="10">
    <source>
        <dbReference type="Pfam" id="PF04290"/>
    </source>
</evidence>
<evidence type="ECO:0000256" key="5">
    <source>
        <dbReference type="ARBA" id="ARBA00022692"/>
    </source>
</evidence>
<gene>
    <name evidence="11" type="ORF">SAMN04488123_104209</name>
</gene>
<dbReference type="InterPro" id="IPR007387">
    <property type="entry name" value="TRAP_DctQ"/>
</dbReference>
<dbReference type="Proteomes" id="UP000198853">
    <property type="component" value="Unassembled WGS sequence"/>
</dbReference>
<comment type="subcellular location">
    <subcellularLocation>
        <location evidence="1">Cell inner membrane</location>
        <topology evidence="1">Multi-pass membrane protein</topology>
    </subcellularLocation>
</comment>
<keyword evidence="5 9" id="KW-0812">Transmembrane</keyword>
<sequence>MKTVFSTYNSIIDRVNRIAGWFIAILLVVMTILISWQVFARFVMGSPLEFSEEIARFIMIWLTMIGAAYAYRKGTLISVDVLIEFTGRKITKSLNILVPFISIIFALALIIYGFDLLDRVSSQTAPSTRISMFWPNLAIPISGILILFNSIALIIDEFIEKGDS</sequence>
<keyword evidence="6 9" id="KW-1133">Transmembrane helix</keyword>
<keyword evidence="4" id="KW-0997">Cell inner membrane</keyword>
<evidence type="ECO:0000256" key="1">
    <source>
        <dbReference type="ARBA" id="ARBA00004429"/>
    </source>
</evidence>
<evidence type="ECO:0000256" key="7">
    <source>
        <dbReference type="ARBA" id="ARBA00023136"/>
    </source>
</evidence>
<dbReference type="GO" id="GO:0015740">
    <property type="term" value="P:C4-dicarboxylate transport"/>
    <property type="evidence" value="ECO:0007669"/>
    <property type="project" value="TreeGrafter"/>
</dbReference>
<feature type="domain" description="Tripartite ATP-independent periplasmic transporters DctQ component" evidence="10">
    <location>
        <begin position="30"/>
        <end position="157"/>
    </location>
</feature>
<accession>A0A1G8MKC4</accession>
<reference evidence="11 12" key="1">
    <citation type="submission" date="2016-10" db="EMBL/GenBank/DDBJ databases">
        <authorList>
            <person name="de Groot N.N."/>
        </authorList>
    </citation>
    <scope>NUCLEOTIDE SEQUENCE [LARGE SCALE GENOMIC DNA]</scope>
    <source>
        <strain evidence="11 12">DSM 21771</strain>
    </source>
</reference>
<protein>
    <submittedName>
        <fullName evidence="11">TRAP-type C4-dicarboxylate transport system, small permease component</fullName>
    </submittedName>
</protein>
<feature type="transmembrane region" description="Helical" evidence="9">
    <location>
        <begin position="93"/>
        <end position="114"/>
    </location>
</feature>
<dbReference type="PANTHER" id="PTHR35011">
    <property type="entry name" value="2,3-DIKETO-L-GULONATE TRAP TRANSPORTER SMALL PERMEASE PROTEIN YIAM"/>
    <property type="match status" value="1"/>
</dbReference>
<dbReference type="EMBL" id="FNEN01000004">
    <property type="protein sequence ID" value="SDI68326.1"/>
    <property type="molecule type" value="Genomic_DNA"/>
</dbReference>
<evidence type="ECO:0000313" key="12">
    <source>
        <dbReference type="Proteomes" id="UP000198853"/>
    </source>
</evidence>
<evidence type="ECO:0000256" key="8">
    <source>
        <dbReference type="ARBA" id="ARBA00038436"/>
    </source>
</evidence>
<dbReference type="GO" id="GO:0005886">
    <property type="term" value="C:plasma membrane"/>
    <property type="evidence" value="ECO:0007669"/>
    <property type="project" value="UniProtKB-SubCell"/>
</dbReference>
<keyword evidence="12" id="KW-1185">Reference proteome</keyword>
<keyword evidence="7 9" id="KW-0472">Membrane</keyword>
<keyword evidence="2" id="KW-0813">Transport</keyword>
<evidence type="ECO:0000256" key="6">
    <source>
        <dbReference type="ARBA" id="ARBA00022989"/>
    </source>
</evidence>
<feature type="transmembrane region" description="Helical" evidence="9">
    <location>
        <begin position="54"/>
        <end position="72"/>
    </location>
</feature>
<dbReference type="InterPro" id="IPR055348">
    <property type="entry name" value="DctQ"/>
</dbReference>
<feature type="transmembrane region" description="Helical" evidence="9">
    <location>
        <begin position="21"/>
        <end position="42"/>
    </location>
</feature>
<evidence type="ECO:0000256" key="3">
    <source>
        <dbReference type="ARBA" id="ARBA00022475"/>
    </source>
</evidence>
<evidence type="ECO:0000256" key="2">
    <source>
        <dbReference type="ARBA" id="ARBA00022448"/>
    </source>
</evidence>